<dbReference type="Proteomes" id="UP000694421">
    <property type="component" value="Unplaced"/>
</dbReference>
<evidence type="ECO:0000313" key="2">
    <source>
        <dbReference type="Proteomes" id="UP000694421"/>
    </source>
</evidence>
<evidence type="ECO:0000313" key="1">
    <source>
        <dbReference type="Ensembl" id="ENSSMRP00000021354.1"/>
    </source>
</evidence>
<proteinExistence type="predicted"/>
<sequence length="58" mass="6869">MGYMQSFFIKKFHKTFVKLQENLLPLKGTKYRCCVLQHLDTDQLLSAVDQITQTDFQE</sequence>
<organism evidence="1 2">
    <name type="scientific">Salvator merianae</name>
    <name type="common">Argentine black and white tegu</name>
    <name type="synonym">Tupinambis merianae</name>
    <dbReference type="NCBI Taxonomy" id="96440"/>
    <lineage>
        <taxon>Eukaryota</taxon>
        <taxon>Metazoa</taxon>
        <taxon>Chordata</taxon>
        <taxon>Craniata</taxon>
        <taxon>Vertebrata</taxon>
        <taxon>Euteleostomi</taxon>
        <taxon>Lepidosauria</taxon>
        <taxon>Squamata</taxon>
        <taxon>Bifurcata</taxon>
        <taxon>Unidentata</taxon>
        <taxon>Episquamata</taxon>
        <taxon>Laterata</taxon>
        <taxon>Teiioidea</taxon>
        <taxon>Teiidae</taxon>
        <taxon>Salvator</taxon>
    </lineage>
</organism>
<dbReference type="AlphaFoldDB" id="A0A8D0KDD1"/>
<name>A0A8D0KDD1_SALMN</name>
<reference evidence="1" key="1">
    <citation type="submission" date="2025-08" db="UniProtKB">
        <authorList>
            <consortium name="Ensembl"/>
        </authorList>
    </citation>
    <scope>IDENTIFICATION</scope>
</reference>
<protein>
    <submittedName>
        <fullName evidence="1">Uncharacterized protein</fullName>
    </submittedName>
</protein>
<reference evidence="1" key="2">
    <citation type="submission" date="2025-09" db="UniProtKB">
        <authorList>
            <consortium name="Ensembl"/>
        </authorList>
    </citation>
    <scope>IDENTIFICATION</scope>
</reference>
<accession>A0A8D0KDD1</accession>
<dbReference type="Ensembl" id="ENSSMRT00000025027.1">
    <property type="protein sequence ID" value="ENSSMRP00000021354.1"/>
    <property type="gene ID" value="ENSSMRG00000016628.1"/>
</dbReference>
<keyword evidence="2" id="KW-1185">Reference proteome</keyword>